<dbReference type="PROSITE" id="PS50164">
    <property type="entry name" value="GIY_YIG"/>
    <property type="match status" value="1"/>
</dbReference>
<dbReference type="SMART" id="SM00465">
    <property type="entry name" value="GIYc"/>
    <property type="match status" value="1"/>
</dbReference>
<comment type="similarity">
    <text evidence="1">Belongs to the UPF0213 family.</text>
</comment>
<dbReference type="InterPro" id="IPR000305">
    <property type="entry name" value="GIY-YIG_endonuc"/>
</dbReference>
<dbReference type="CDD" id="cd10456">
    <property type="entry name" value="GIY-YIG_UPF0213"/>
    <property type="match status" value="1"/>
</dbReference>
<dbReference type="AlphaFoldDB" id="A0A0W0Z7I2"/>
<name>A0A0W0Z7I2_9GAMM</name>
<organism evidence="3 4">
    <name type="scientific">Legionella shakespearei DSM 23087</name>
    <dbReference type="NCBI Taxonomy" id="1122169"/>
    <lineage>
        <taxon>Bacteria</taxon>
        <taxon>Pseudomonadati</taxon>
        <taxon>Pseudomonadota</taxon>
        <taxon>Gammaproteobacteria</taxon>
        <taxon>Legionellales</taxon>
        <taxon>Legionellaceae</taxon>
        <taxon>Legionella</taxon>
    </lineage>
</organism>
<dbReference type="PATRIC" id="fig|1122169.6.peg.496"/>
<dbReference type="OrthoDB" id="9797095at2"/>
<dbReference type="eggNOG" id="COG2827">
    <property type="taxonomic scope" value="Bacteria"/>
</dbReference>
<dbReference type="STRING" id="1122169.Lsha_0436"/>
<dbReference type="RefSeq" id="WP_018578441.1">
    <property type="nucleotide sequence ID" value="NZ_KB892435.1"/>
</dbReference>
<keyword evidence="4" id="KW-1185">Reference proteome</keyword>
<proteinExistence type="inferred from homology"/>
<protein>
    <submittedName>
        <fullName evidence="3">Nuclease</fullName>
    </submittedName>
</protein>
<gene>
    <name evidence="3" type="ORF">Lsha_0436</name>
</gene>
<evidence type="ECO:0000259" key="2">
    <source>
        <dbReference type="PROSITE" id="PS50164"/>
    </source>
</evidence>
<dbReference type="EMBL" id="LNYW01000016">
    <property type="protein sequence ID" value="KTD65067.1"/>
    <property type="molecule type" value="Genomic_DNA"/>
</dbReference>
<dbReference type="InterPro" id="IPR050190">
    <property type="entry name" value="UPF0213_domain"/>
</dbReference>
<dbReference type="Pfam" id="PF01541">
    <property type="entry name" value="GIY-YIG"/>
    <property type="match status" value="1"/>
</dbReference>
<reference evidence="3 4" key="1">
    <citation type="submission" date="2015-11" db="EMBL/GenBank/DDBJ databases">
        <title>Genomic analysis of 38 Legionella species identifies large and diverse effector repertoires.</title>
        <authorList>
            <person name="Burstein D."/>
            <person name="Amaro F."/>
            <person name="Zusman T."/>
            <person name="Lifshitz Z."/>
            <person name="Cohen O."/>
            <person name="Gilbert J.A."/>
            <person name="Pupko T."/>
            <person name="Shuman H.A."/>
            <person name="Segal G."/>
        </authorList>
    </citation>
    <scope>NUCLEOTIDE SEQUENCE [LARGE SCALE GENOMIC DNA]</scope>
    <source>
        <strain evidence="3 4">ATCC 49655</strain>
    </source>
</reference>
<evidence type="ECO:0000313" key="4">
    <source>
        <dbReference type="Proteomes" id="UP000054600"/>
    </source>
</evidence>
<comment type="caution">
    <text evidence="3">The sequence shown here is derived from an EMBL/GenBank/DDBJ whole genome shotgun (WGS) entry which is preliminary data.</text>
</comment>
<dbReference type="Gene3D" id="3.40.1440.10">
    <property type="entry name" value="GIY-YIG endonuclease"/>
    <property type="match status" value="1"/>
</dbReference>
<dbReference type="InterPro" id="IPR035901">
    <property type="entry name" value="GIY-YIG_endonuc_sf"/>
</dbReference>
<sequence>MSKKDYWVYILLCENESYYTGYTDNLERRYRSHVNGTGKCKYTRSFKPVTIAQSWLIDGDKILAMQLEREIKKKTREQKIRIIKNPETLSADPRVRPIKPELLAP</sequence>
<evidence type="ECO:0000313" key="3">
    <source>
        <dbReference type="EMBL" id="KTD65067.1"/>
    </source>
</evidence>
<evidence type="ECO:0000256" key="1">
    <source>
        <dbReference type="ARBA" id="ARBA00007435"/>
    </source>
</evidence>
<feature type="domain" description="GIY-YIG" evidence="2">
    <location>
        <begin position="4"/>
        <end position="81"/>
    </location>
</feature>
<dbReference type="PANTHER" id="PTHR34477:SF1">
    <property type="entry name" value="UPF0213 PROTEIN YHBQ"/>
    <property type="match status" value="1"/>
</dbReference>
<dbReference type="SUPFAM" id="SSF82771">
    <property type="entry name" value="GIY-YIG endonuclease"/>
    <property type="match status" value="1"/>
</dbReference>
<accession>A0A0W0Z7I2</accession>
<dbReference type="Proteomes" id="UP000054600">
    <property type="component" value="Unassembled WGS sequence"/>
</dbReference>
<dbReference type="PANTHER" id="PTHR34477">
    <property type="entry name" value="UPF0213 PROTEIN YHBQ"/>
    <property type="match status" value="1"/>
</dbReference>